<evidence type="ECO:0000313" key="1">
    <source>
        <dbReference type="EMBL" id="EKC32191.1"/>
    </source>
</evidence>
<gene>
    <name evidence="1" type="ORF">CGI_10014426</name>
</gene>
<proteinExistence type="predicted"/>
<accession>K1RDL9</accession>
<name>K1RDL9_MAGGI</name>
<dbReference type="HOGENOM" id="CLU_2252643_0_0_1"/>
<protein>
    <submittedName>
        <fullName evidence="1">Uncharacterized protein</fullName>
    </submittedName>
</protein>
<organism evidence="1">
    <name type="scientific">Magallana gigas</name>
    <name type="common">Pacific oyster</name>
    <name type="synonym">Crassostrea gigas</name>
    <dbReference type="NCBI Taxonomy" id="29159"/>
    <lineage>
        <taxon>Eukaryota</taxon>
        <taxon>Metazoa</taxon>
        <taxon>Spiralia</taxon>
        <taxon>Lophotrochozoa</taxon>
        <taxon>Mollusca</taxon>
        <taxon>Bivalvia</taxon>
        <taxon>Autobranchia</taxon>
        <taxon>Pteriomorphia</taxon>
        <taxon>Ostreida</taxon>
        <taxon>Ostreoidea</taxon>
        <taxon>Ostreidae</taxon>
        <taxon>Magallana</taxon>
    </lineage>
</organism>
<dbReference type="AlphaFoldDB" id="K1RDL9"/>
<sequence>MPQLGEILDQIFKTLGQDIRKGLETPDTVLKLRDGKETRCRTSKIISSNFLHSDHLDKDYLVHRCKIIIMCTNRVSRLIHKTLDNRKIRPYHLCSWEIQTSIKM</sequence>
<reference evidence="1" key="1">
    <citation type="journal article" date="2012" name="Nature">
        <title>The oyster genome reveals stress adaptation and complexity of shell formation.</title>
        <authorList>
            <person name="Zhang G."/>
            <person name="Fang X."/>
            <person name="Guo X."/>
            <person name="Li L."/>
            <person name="Luo R."/>
            <person name="Xu F."/>
            <person name="Yang P."/>
            <person name="Zhang L."/>
            <person name="Wang X."/>
            <person name="Qi H."/>
            <person name="Xiong Z."/>
            <person name="Que H."/>
            <person name="Xie Y."/>
            <person name="Holland P.W."/>
            <person name="Paps J."/>
            <person name="Zhu Y."/>
            <person name="Wu F."/>
            <person name="Chen Y."/>
            <person name="Wang J."/>
            <person name="Peng C."/>
            <person name="Meng J."/>
            <person name="Yang L."/>
            <person name="Liu J."/>
            <person name="Wen B."/>
            <person name="Zhang N."/>
            <person name="Huang Z."/>
            <person name="Zhu Q."/>
            <person name="Feng Y."/>
            <person name="Mount A."/>
            <person name="Hedgecock D."/>
            <person name="Xu Z."/>
            <person name="Liu Y."/>
            <person name="Domazet-Loso T."/>
            <person name="Du Y."/>
            <person name="Sun X."/>
            <person name="Zhang S."/>
            <person name="Liu B."/>
            <person name="Cheng P."/>
            <person name="Jiang X."/>
            <person name="Li J."/>
            <person name="Fan D."/>
            <person name="Wang W."/>
            <person name="Fu W."/>
            <person name="Wang T."/>
            <person name="Wang B."/>
            <person name="Zhang J."/>
            <person name="Peng Z."/>
            <person name="Li Y."/>
            <person name="Li N."/>
            <person name="Wang J."/>
            <person name="Chen M."/>
            <person name="He Y."/>
            <person name="Tan F."/>
            <person name="Song X."/>
            <person name="Zheng Q."/>
            <person name="Huang R."/>
            <person name="Yang H."/>
            <person name="Du X."/>
            <person name="Chen L."/>
            <person name="Yang M."/>
            <person name="Gaffney P.M."/>
            <person name="Wang S."/>
            <person name="Luo L."/>
            <person name="She Z."/>
            <person name="Ming Y."/>
            <person name="Huang W."/>
            <person name="Zhang S."/>
            <person name="Huang B."/>
            <person name="Zhang Y."/>
            <person name="Qu T."/>
            <person name="Ni P."/>
            <person name="Miao G."/>
            <person name="Wang J."/>
            <person name="Wang Q."/>
            <person name="Steinberg C.E."/>
            <person name="Wang H."/>
            <person name="Li N."/>
            <person name="Qian L."/>
            <person name="Zhang G."/>
            <person name="Li Y."/>
            <person name="Yang H."/>
            <person name="Liu X."/>
            <person name="Wang J."/>
            <person name="Yin Y."/>
            <person name="Wang J."/>
        </authorList>
    </citation>
    <scope>NUCLEOTIDE SEQUENCE [LARGE SCALE GENOMIC DNA]</scope>
    <source>
        <strain evidence="1">05x7-T-G4-1.051#20</strain>
    </source>
</reference>
<dbReference type="InParanoid" id="K1RDL9"/>
<dbReference type="EMBL" id="JH816847">
    <property type="protein sequence ID" value="EKC32191.1"/>
    <property type="molecule type" value="Genomic_DNA"/>
</dbReference>